<reference evidence="1 2" key="1">
    <citation type="submission" date="2019-12" db="EMBL/GenBank/DDBJ databases">
        <title>Rhizobium genotypes associated with high levels of biological nitrogen fixation by grain legumes in a temperate-maritime cropping system.</title>
        <authorList>
            <person name="Maluk M."/>
            <person name="Francesc Ferrando Molina F."/>
            <person name="Lopez Del Egido L."/>
            <person name="Lafos M."/>
            <person name="Langarica-Fuentes A."/>
            <person name="Gebre Yohannes G."/>
            <person name="Young M.W."/>
            <person name="Martin P."/>
            <person name="Gantlett R."/>
            <person name="Kenicer G."/>
            <person name="Hawes C."/>
            <person name="Begg G.S."/>
            <person name="Quilliam R.S."/>
            <person name="Squire G.R."/>
            <person name="Poole P.S."/>
            <person name="Young P.W."/>
            <person name="Iannetta P.M."/>
            <person name="James E.K."/>
        </authorList>
    </citation>
    <scope>NUCLEOTIDE SEQUENCE [LARGE SCALE GENOMIC DNA]</scope>
    <source>
        <strain evidence="1 2">JHI54</strain>
    </source>
</reference>
<organism evidence="1 2">
    <name type="scientific">Rhizobium leguminosarum</name>
    <dbReference type="NCBI Taxonomy" id="384"/>
    <lineage>
        <taxon>Bacteria</taxon>
        <taxon>Pseudomonadati</taxon>
        <taxon>Pseudomonadota</taxon>
        <taxon>Alphaproteobacteria</taxon>
        <taxon>Hyphomicrobiales</taxon>
        <taxon>Rhizobiaceae</taxon>
        <taxon>Rhizobium/Agrobacterium group</taxon>
        <taxon>Rhizobium</taxon>
    </lineage>
</organism>
<sequence length="220" mass="24698">MAVRYRKSATVSLLSFLQTGELGPLKCGMTMRAVSELLGPPDWWMDGGTEAAVPLLWSYRPFLEIRFEQEPPHALRMIKVARLPPAATKSVRMAPLRVATDGFHDEMRLLDFLRRNTWGKDDEIVVGRCTGGNPVIDICTRNIRLVWSMSIGGEEILQRESEVGLSKAAYLARSDQLSDGFFGIYSSRSPELDRAPQDGWENFSVDQYLELTSSIETVAK</sequence>
<evidence type="ECO:0000313" key="1">
    <source>
        <dbReference type="EMBL" id="NEK14352.1"/>
    </source>
</evidence>
<protein>
    <submittedName>
        <fullName evidence="1">Uncharacterized protein</fullName>
    </submittedName>
</protein>
<dbReference type="AlphaFoldDB" id="A0A7K3VC52"/>
<comment type="caution">
    <text evidence="1">The sequence shown here is derived from an EMBL/GenBank/DDBJ whole genome shotgun (WGS) entry which is preliminary data.</text>
</comment>
<evidence type="ECO:0000313" key="2">
    <source>
        <dbReference type="Proteomes" id="UP000471705"/>
    </source>
</evidence>
<gene>
    <name evidence="1" type="ORF">GR257_05725</name>
</gene>
<dbReference type="Proteomes" id="UP000471705">
    <property type="component" value="Unassembled WGS sequence"/>
</dbReference>
<dbReference type="RefSeq" id="WP_164046065.1">
    <property type="nucleotide sequence ID" value="NZ_WUFV01000002.1"/>
</dbReference>
<accession>A0A7K3VC52</accession>
<name>A0A7K3VC52_RHILE</name>
<dbReference type="EMBL" id="WUFV01000002">
    <property type="protein sequence ID" value="NEK14352.1"/>
    <property type="molecule type" value="Genomic_DNA"/>
</dbReference>
<proteinExistence type="predicted"/>